<keyword evidence="3" id="KW-1185">Reference proteome</keyword>
<dbReference type="EMBL" id="CATOUU010001125">
    <property type="protein sequence ID" value="CAI9973611.1"/>
    <property type="molecule type" value="Genomic_DNA"/>
</dbReference>
<reference evidence="2 3" key="2">
    <citation type="submission" date="2024-07" db="EMBL/GenBank/DDBJ databases">
        <authorList>
            <person name="Akdeniz Z."/>
        </authorList>
    </citation>
    <scope>NUCLEOTIDE SEQUENCE [LARGE SCALE GENOMIC DNA]</scope>
</reference>
<dbReference type="AlphaFoldDB" id="A0AA86RGA1"/>
<organism evidence="1">
    <name type="scientific">Hexamita inflata</name>
    <dbReference type="NCBI Taxonomy" id="28002"/>
    <lineage>
        <taxon>Eukaryota</taxon>
        <taxon>Metamonada</taxon>
        <taxon>Diplomonadida</taxon>
        <taxon>Hexamitidae</taxon>
        <taxon>Hexamitinae</taxon>
        <taxon>Hexamita</taxon>
    </lineage>
</organism>
<comment type="caution">
    <text evidence="1">The sequence shown here is derived from an EMBL/GenBank/DDBJ whole genome shotgun (WGS) entry which is preliminary data.</text>
</comment>
<gene>
    <name evidence="2" type="ORF">HINF_LOCUS16926</name>
    <name evidence="1" type="ORF">HINF_LOCUS61256</name>
</gene>
<evidence type="ECO:0000313" key="3">
    <source>
        <dbReference type="Proteomes" id="UP001642409"/>
    </source>
</evidence>
<accession>A0AA86RGA1</accession>
<proteinExistence type="predicted"/>
<reference evidence="1" key="1">
    <citation type="submission" date="2023-06" db="EMBL/GenBank/DDBJ databases">
        <authorList>
            <person name="Kurt Z."/>
        </authorList>
    </citation>
    <scope>NUCLEOTIDE SEQUENCE</scope>
</reference>
<sequence>MSQVNNIAITGIEPATKQIQYVKKYSPSPLTNRVRSQLPLRNTQVIANMKQKSVFKRYAITPQMNSVTVNIKHTYEGLECIDVNNSTSISTIKQTSRRPADNIYCMNSQRKTVSINGITNNNNSSLNIQLQTMYQISYSEHEGI</sequence>
<dbReference type="EMBL" id="CAXDID020000042">
    <property type="protein sequence ID" value="CAL6000808.1"/>
    <property type="molecule type" value="Genomic_DNA"/>
</dbReference>
<dbReference type="Proteomes" id="UP001642409">
    <property type="component" value="Unassembled WGS sequence"/>
</dbReference>
<evidence type="ECO:0000313" key="1">
    <source>
        <dbReference type="EMBL" id="CAI9973611.1"/>
    </source>
</evidence>
<evidence type="ECO:0000313" key="2">
    <source>
        <dbReference type="EMBL" id="CAL6000808.1"/>
    </source>
</evidence>
<protein>
    <submittedName>
        <fullName evidence="2">Hypothetical_protein</fullName>
    </submittedName>
</protein>
<name>A0AA86RGA1_9EUKA</name>